<organism evidence="2 3">
    <name type="scientific">Hibiscus sabdariffa</name>
    <name type="common">roselle</name>
    <dbReference type="NCBI Taxonomy" id="183260"/>
    <lineage>
        <taxon>Eukaryota</taxon>
        <taxon>Viridiplantae</taxon>
        <taxon>Streptophyta</taxon>
        <taxon>Embryophyta</taxon>
        <taxon>Tracheophyta</taxon>
        <taxon>Spermatophyta</taxon>
        <taxon>Magnoliopsida</taxon>
        <taxon>eudicotyledons</taxon>
        <taxon>Gunneridae</taxon>
        <taxon>Pentapetalae</taxon>
        <taxon>rosids</taxon>
        <taxon>malvids</taxon>
        <taxon>Malvales</taxon>
        <taxon>Malvaceae</taxon>
        <taxon>Malvoideae</taxon>
        <taxon>Hibiscus</taxon>
    </lineage>
</organism>
<evidence type="ECO:0000256" key="1">
    <source>
        <dbReference type="ARBA" id="ARBA00022821"/>
    </source>
</evidence>
<evidence type="ECO:0000313" key="3">
    <source>
        <dbReference type="Proteomes" id="UP001396334"/>
    </source>
</evidence>
<sequence length="103" mass="12009">MQKNQFTNGTRRGRCNIQLSLKTLSLWDLGELRDLPQLLLERSSSTMLRIRIKNCNNFEALPVWLKKLRSLDEVEILDCPKMPTLPEGMDWTGIIRDHPFVDV</sequence>
<name>A0ABR2SHP9_9ROSI</name>
<dbReference type="PANTHER" id="PTHR36766">
    <property type="entry name" value="PLANT BROAD-SPECTRUM MILDEW RESISTANCE PROTEIN RPW8"/>
    <property type="match status" value="1"/>
</dbReference>
<dbReference type="Gene3D" id="3.80.10.10">
    <property type="entry name" value="Ribonuclease Inhibitor"/>
    <property type="match status" value="1"/>
</dbReference>
<gene>
    <name evidence="2" type="ORF">V6N11_004917</name>
</gene>
<protein>
    <submittedName>
        <fullName evidence="2">Uncharacterized protein</fullName>
    </submittedName>
</protein>
<proteinExistence type="predicted"/>
<keyword evidence="1" id="KW-0611">Plant defense</keyword>
<reference evidence="2 3" key="1">
    <citation type="journal article" date="2024" name="G3 (Bethesda)">
        <title>Genome assembly of Hibiscus sabdariffa L. provides insights into metabolisms of medicinal natural products.</title>
        <authorList>
            <person name="Kim T."/>
        </authorList>
    </citation>
    <scope>NUCLEOTIDE SEQUENCE [LARGE SCALE GENOMIC DNA]</scope>
    <source>
        <strain evidence="2">TK-2024</strain>
        <tissue evidence="2">Old leaves</tissue>
    </source>
</reference>
<dbReference type="EMBL" id="JBBPBN010000015">
    <property type="protein sequence ID" value="KAK9024762.1"/>
    <property type="molecule type" value="Genomic_DNA"/>
</dbReference>
<keyword evidence="3" id="KW-1185">Reference proteome</keyword>
<dbReference type="InterPro" id="IPR032675">
    <property type="entry name" value="LRR_dom_sf"/>
</dbReference>
<dbReference type="PANTHER" id="PTHR36766:SF67">
    <property type="entry name" value="DISEASE RESISTANCE PROTEIN RGA3"/>
    <property type="match status" value="1"/>
</dbReference>
<accession>A0ABR2SHP9</accession>
<comment type="caution">
    <text evidence="2">The sequence shown here is derived from an EMBL/GenBank/DDBJ whole genome shotgun (WGS) entry which is preliminary data.</text>
</comment>
<dbReference type="Proteomes" id="UP001396334">
    <property type="component" value="Unassembled WGS sequence"/>
</dbReference>
<evidence type="ECO:0000313" key="2">
    <source>
        <dbReference type="EMBL" id="KAK9024762.1"/>
    </source>
</evidence>